<keyword evidence="3" id="KW-0812">Transmembrane</keyword>
<accession>A0ABQ9ND40</accession>
<dbReference type="Pfam" id="PF13962">
    <property type="entry name" value="PGG"/>
    <property type="match status" value="1"/>
</dbReference>
<dbReference type="InterPro" id="IPR026961">
    <property type="entry name" value="PGG_dom"/>
</dbReference>
<feature type="region of interest" description="Disordered" evidence="2">
    <location>
        <begin position="1"/>
        <end position="59"/>
    </location>
</feature>
<proteinExistence type="predicted"/>
<evidence type="ECO:0000256" key="1">
    <source>
        <dbReference type="PROSITE-ProRule" id="PRU00023"/>
    </source>
</evidence>
<dbReference type="Gene3D" id="1.25.40.20">
    <property type="entry name" value="Ankyrin repeat-containing domain"/>
    <property type="match status" value="2"/>
</dbReference>
<dbReference type="SMART" id="SM00248">
    <property type="entry name" value="ANK"/>
    <property type="match status" value="4"/>
</dbReference>
<feature type="transmembrane region" description="Helical" evidence="3">
    <location>
        <begin position="526"/>
        <end position="552"/>
    </location>
</feature>
<comment type="caution">
    <text evidence="5">The sequence shown here is derived from an EMBL/GenBank/DDBJ whole genome shotgun (WGS) entry which is preliminary data.</text>
</comment>
<sequence>MTDATADSSSIFTRKPRKGYPAQKSTENEKISEEMTDATDDWDEISRIDPSVFTSEPHEKRTKGRGEIYYLPLYKAALQGKWEDAEKIIKDDKNAMVAEVSSAKETALHIAASTGRRSIKFVERLVDSMDKDLLGQPDKDGDTPLHYAALVGNTEAATILVEKNPALLHKTNNNGLTPLHAAVMSGQEKIVCDILKMTSVEDPCFTGQAGVKLLNLLITADFYEIAFQLLKRNPSLALKTDKEGLTALRKLALKPGAFKSRSQKGNCWSLFNHFFSGIACRSSYPQGGDVENAIGSSEKGLTSPTIVKKMSKHTQALKLLRLLIDETLKVDNASKVRRLLLPPVRLAARWGIHEFVAEVIKAYPQSLWLLDENGMSYFHLAVKYRHENIFGLLCHQMSSRKHFITTSLDGFGNNLLHLAGELQPSDKVSGAALQMQRELQWFQEVEKVVQPSYKEMKNRKGKTPRMVFTEEHKDLLKQGEKWMKGTASSCTVVAALVVTVAFAAAFTVPGGNTSDQGIPIYLNEAAFLIFAISNAFALFSSSTSLLMFLGILTSRYSEYDFLKALPMRMSIGLISLFFSIVSMLVAFGSSLQIVLSHRVNWIWVPISLLACVPVTLFAILQFPLLVEIVSSTFGPGIFRKRNDEIIM</sequence>
<evidence type="ECO:0000259" key="4">
    <source>
        <dbReference type="Pfam" id="PF13962"/>
    </source>
</evidence>
<dbReference type="InterPro" id="IPR002110">
    <property type="entry name" value="Ankyrin_rpt"/>
</dbReference>
<evidence type="ECO:0000313" key="5">
    <source>
        <dbReference type="EMBL" id="KAJ9190396.1"/>
    </source>
</evidence>
<keyword evidence="3" id="KW-1133">Transmembrane helix</keyword>
<evidence type="ECO:0000256" key="3">
    <source>
        <dbReference type="SAM" id="Phobius"/>
    </source>
</evidence>
<dbReference type="PROSITE" id="PS50088">
    <property type="entry name" value="ANK_REPEAT"/>
    <property type="match status" value="1"/>
</dbReference>
<dbReference type="InterPro" id="IPR036770">
    <property type="entry name" value="Ankyrin_rpt-contain_sf"/>
</dbReference>
<keyword evidence="1" id="KW-0040">ANK repeat</keyword>
<dbReference type="Pfam" id="PF12796">
    <property type="entry name" value="Ank_2"/>
    <property type="match status" value="1"/>
</dbReference>
<organism evidence="5 6">
    <name type="scientific">Hevea brasiliensis</name>
    <name type="common">Para rubber tree</name>
    <name type="synonym">Siphonia brasiliensis</name>
    <dbReference type="NCBI Taxonomy" id="3981"/>
    <lineage>
        <taxon>Eukaryota</taxon>
        <taxon>Viridiplantae</taxon>
        <taxon>Streptophyta</taxon>
        <taxon>Embryophyta</taxon>
        <taxon>Tracheophyta</taxon>
        <taxon>Spermatophyta</taxon>
        <taxon>Magnoliopsida</taxon>
        <taxon>eudicotyledons</taxon>
        <taxon>Gunneridae</taxon>
        <taxon>Pentapetalae</taxon>
        <taxon>rosids</taxon>
        <taxon>fabids</taxon>
        <taxon>Malpighiales</taxon>
        <taxon>Euphorbiaceae</taxon>
        <taxon>Crotonoideae</taxon>
        <taxon>Micrandreae</taxon>
        <taxon>Hevea</taxon>
    </lineage>
</organism>
<reference evidence="5" key="1">
    <citation type="journal article" date="2023" name="Plant Biotechnol. J.">
        <title>Chromosome-level wild Hevea brasiliensis genome provides new tools for genomic-assisted breeding and valuable loci to elevate rubber yield.</title>
        <authorList>
            <person name="Cheng H."/>
            <person name="Song X."/>
            <person name="Hu Y."/>
            <person name="Wu T."/>
            <person name="Yang Q."/>
            <person name="An Z."/>
            <person name="Feng S."/>
            <person name="Deng Z."/>
            <person name="Wu W."/>
            <person name="Zeng X."/>
            <person name="Tu M."/>
            <person name="Wang X."/>
            <person name="Huang H."/>
        </authorList>
    </citation>
    <scope>NUCLEOTIDE SEQUENCE</scope>
    <source>
        <strain evidence="5">MT/VB/25A 57/8</strain>
    </source>
</reference>
<feature type="repeat" description="ANK" evidence="1">
    <location>
        <begin position="140"/>
        <end position="172"/>
    </location>
</feature>
<dbReference type="Proteomes" id="UP001174677">
    <property type="component" value="Chromosome 1"/>
</dbReference>
<feature type="transmembrane region" description="Helical" evidence="3">
    <location>
        <begin position="486"/>
        <end position="506"/>
    </location>
</feature>
<feature type="transmembrane region" description="Helical" evidence="3">
    <location>
        <begin position="573"/>
        <end position="595"/>
    </location>
</feature>
<evidence type="ECO:0000256" key="2">
    <source>
        <dbReference type="SAM" id="MobiDB-lite"/>
    </source>
</evidence>
<keyword evidence="3" id="KW-0472">Membrane</keyword>
<feature type="domain" description="PGG" evidence="4">
    <location>
        <begin position="480"/>
        <end position="592"/>
    </location>
</feature>
<evidence type="ECO:0000313" key="6">
    <source>
        <dbReference type="Proteomes" id="UP001174677"/>
    </source>
</evidence>
<protein>
    <recommendedName>
        <fullName evidence="4">PGG domain-containing protein</fullName>
    </recommendedName>
</protein>
<feature type="compositionally biased region" description="Polar residues" evidence="2">
    <location>
        <begin position="1"/>
        <end position="12"/>
    </location>
</feature>
<dbReference type="PANTHER" id="PTHR24177:SF365">
    <property type="entry name" value="ANKYRIN REPEAT-CONTAINING PROTEIN NPR4-LIKE ISOFORM X1"/>
    <property type="match status" value="1"/>
</dbReference>
<feature type="compositionally biased region" description="Acidic residues" evidence="2">
    <location>
        <begin position="34"/>
        <end position="43"/>
    </location>
</feature>
<dbReference type="SUPFAM" id="SSF48403">
    <property type="entry name" value="Ankyrin repeat"/>
    <property type="match status" value="1"/>
</dbReference>
<keyword evidence="6" id="KW-1185">Reference proteome</keyword>
<dbReference type="PANTHER" id="PTHR24177">
    <property type="entry name" value="CASKIN"/>
    <property type="match status" value="1"/>
</dbReference>
<dbReference type="EMBL" id="JARPOI010000001">
    <property type="protein sequence ID" value="KAJ9190396.1"/>
    <property type="molecule type" value="Genomic_DNA"/>
</dbReference>
<feature type="transmembrane region" description="Helical" evidence="3">
    <location>
        <begin position="601"/>
        <end position="620"/>
    </location>
</feature>
<name>A0ABQ9ND40_HEVBR</name>
<gene>
    <name evidence="5" type="ORF">P3X46_001606</name>
</gene>
<dbReference type="PROSITE" id="PS50297">
    <property type="entry name" value="ANK_REP_REGION"/>
    <property type="match status" value="1"/>
</dbReference>